<dbReference type="UniPathway" id="UPA00544"/>
<feature type="binding site" evidence="1">
    <location>
        <begin position="12"/>
        <end position="19"/>
    </location>
    <ligand>
        <name>ATP</name>
        <dbReference type="ChEBI" id="CHEBI:30616"/>
    </ligand>
</feature>
<name>A0A4R2KEF2_9GAMM</name>
<evidence type="ECO:0000313" key="2">
    <source>
        <dbReference type="EMBL" id="TCO71893.1"/>
    </source>
</evidence>
<sequence>MTDQRYVGLMSGTSADGIDAVLLHVDATGNLSLTATRSQPLDGTVKAAIAALCAPGENEIDRLGELDRRLGRAFAEAVLALLKDAGLATREVAAIGSHGQTVRHRPRGVAGDSAAAFSLQIGDPNTIAELTGITTVADFRRRDIAAAGEGAPLVPAFHRDQFAQEGTRRAIVNIGGIANATLLDGLTLRGGFDCGPGNTLLDYWAHRATGAAYDADGAWSAEGSVDPELLEACLEDPFFSRTGPRSTGREHFSADWLQSRLSAMPIIDARNVQATLAELTARSIAGSLEAADFAAQEVYVCGGGSHNADLMRRLYRLLQPARLDTTASLGMHPDWVEAAAFAWLAHQRLCNQPGNAPEVTGAAGLRVLGAVYPGATG</sequence>
<dbReference type="InterPro" id="IPR043129">
    <property type="entry name" value="ATPase_NBD"/>
</dbReference>
<dbReference type="PANTHER" id="PTHR30605:SF0">
    <property type="entry name" value="ANHYDRO-N-ACETYLMURAMIC ACID KINASE"/>
    <property type="match status" value="1"/>
</dbReference>
<dbReference type="EMBL" id="SLWX01000020">
    <property type="protein sequence ID" value="TCO71893.1"/>
    <property type="molecule type" value="Genomic_DNA"/>
</dbReference>
<dbReference type="UniPathway" id="UPA00343"/>
<dbReference type="AlphaFoldDB" id="A0A4R2KEF2"/>
<reference evidence="2 3" key="1">
    <citation type="submission" date="2019-03" db="EMBL/GenBank/DDBJ databases">
        <title>Genomic Encyclopedia of Type Strains, Phase IV (KMG-IV): sequencing the most valuable type-strain genomes for metagenomic binning, comparative biology and taxonomic classification.</title>
        <authorList>
            <person name="Goeker M."/>
        </authorList>
    </citation>
    <scope>NUCLEOTIDE SEQUENCE [LARGE SCALE GENOMIC DNA]</scope>
    <source>
        <strain evidence="2 3">DSM 23344</strain>
    </source>
</reference>
<accession>A0A4R2KEF2</accession>
<comment type="similarity">
    <text evidence="1">Belongs to the anhydro-N-acetylmuramic acid kinase family.</text>
</comment>
<dbReference type="Pfam" id="PF03702">
    <property type="entry name" value="AnmK"/>
    <property type="match status" value="1"/>
</dbReference>
<keyword evidence="3" id="KW-1185">Reference proteome</keyword>
<keyword evidence="1" id="KW-0808">Transferase</keyword>
<protein>
    <recommendedName>
        <fullName evidence="1">Anhydro-N-acetylmuramic acid kinase</fullName>
        <ecNumber evidence="1">2.7.1.170</ecNumber>
    </recommendedName>
    <alternativeName>
        <fullName evidence="1">AnhMurNAc kinase</fullName>
    </alternativeName>
</protein>
<dbReference type="SUPFAM" id="SSF53067">
    <property type="entry name" value="Actin-like ATPase domain"/>
    <property type="match status" value="1"/>
</dbReference>
<dbReference type="CDD" id="cd24050">
    <property type="entry name" value="ASKHA_NBD_ANMK"/>
    <property type="match status" value="1"/>
</dbReference>
<keyword evidence="1" id="KW-0119">Carbohydrate metabolism</keyword>
<comment type="function">
    <text evidence="1">Catalyzes the specific phosphorylation of 1,6-anhydro-N-acetylmuramic acid (anhMurNAc) with the simultaneous cleavage of the 1,6-anhydro ring, generating MurNAc-6-P. Is required for the utilization of anhMurNAc either imported from the medium or derived from its own cell wall murein, and thus plays a role in cell wall recycling.</text>
</comment>
<dbReference type="NCBIfam" id="NF007139">
    <property type="entry name" value="PRK09585.1-3"/>
    <property type="match status" value="1"/>
</dbReference>
<gene>
    <name evidence="1" type="primary">anmK</name>
    <name evidence="2" type="ORF">EV688_12047</name>
</gene>
<comment type="pathway">
    <text evidence="1">Amino-sugar metabolism; 1,6-anhydro-N-acetylmuramate degradation.</text>
</comment>
<dbReference type="GO" id="GO:0016301">
    <property type="term" value="F:kinase activity"/>
    <property type="evidence" value="ECO:0007669"/>
    <property type="project" value="UniProtKB-KW"/>
</dbReference>
<dbReference type="GO" id="GO:0097175">
    <property type="term" value="P:1,6-anhydro-N-acetyl-beta-muramic acid catabolic process"/>
    <property type="evidence" value="ECO:0007669"/>
    <property type="project" value="UniProtKB-UniRule"/>
</dbReference>
<dbReference type="GO" id="GO:0006040">
    <property type="term" value="P:amino sugar metabolic process"/>
    <property type="evidence" value="ECO:0007669"/>
    <property type="project" value="InterPro"/>
</dbReference>
<dbReference type="GO" id="GO:0009254">
    <property type="term" value="P:peptidoglycan turnover"/>
    <property type="evidence" value="ECO:0007669"/>
    <property type="project" value="UniProtKB-UniRule"/>
</dbReference>
<comment type="catalytic activity">
    <reaction evidence="1">
        <text>1,6-anhydro-N-acetyl-beta-muramate + ATP + H2O = N-acetyl-D-muramate 6-phosphate + ADP + H(+)</text>
        <dbReference type="Rhea" id="RHEA:24952"/>
        <dbReference type="ChEBI" id="CHEBI:15377"/>
        <dbReference type="ChEBI" id="CHEBI:15378"/>
        <dbReference type="ChEBI" id="CHEBI:30616"/>
        <dbReference type="ChEBI" id="CHEBI:58690"/>
        <dbReference type="ChEBI" id="CHEBI:58722"/>
        <dbReference type="ChEBI" id="CHEBI:456216"/>
        <dbReference type="EC" id="2.7.1.170"/>
    </reaction>
</comment>
<dbReference type="Proteomes" id="UP000294980">
    <property type="component" value="Unassembled WGS sequence"/>
</dbReference>
<comment type="caution">
    <text evidence="2">The sequence shown here is derived from an EMBL/GenBank/DDBJ whole genome shotgun (WGS) entry which is preliminary data.</text>
</comment>
<comment type="pathway">
    <text evidence="1">Cell wall biogenesis; peptidoglycan recycling.</text>
</comment>
<keyword evidence="1" id="KW-0547">Nucleotide-binding</keyword>
<dbReference type="GO" id="GO:0016773">
    <property type="term" value="F:phosphotransferase activity, alcohol group as acceptor"/>
    <property type="evidence" value="ECO:0007669"/>
    <property type="project" value="UniProtKB-UniRule"/>
</dbReference>
<dbReference type="GO" id="GO:0005524">
    <property type="term" value="F:ATP binding"/>
    <property type="evidence" value="ECO:0007669"/>
    <property type="project" value="UniProtKB-UniRule"/>
</dbReference>
<dbReference type="EC" id="2.7.1.170" evidence="1"/>
<proteinExistence type="inferred from homology"/>
<dbReference type="RefSeq" id="WP_240624452.1">
    <property type="nucleotide sequence ID" value="NZ_QQSW01000026.1"/>
</dbReference>
<organism evidence="2 3">
    <name type="scientific">Chromatocurvus halotolerans</name>
    <dbReference type="NCBI Taxonomy" id="1132028"/>
    <lineage>
        <taxon>Bacteria</taxon>
        <taxon>Pseudomonadati</taxon>
        <taxon>Pseudomonadota</taxon>
        <taxon>Gammaproteobacteria</taxon>
        <taxon>Cellvibrionales</taxon>
        <taxon>Halieaceae</taxon>
        <taxon>Chromatocurvus</taxon>
    </lineage>
</organism>
<dbReference type="Gene3D" id="3.30.420.40">
    <property type="match status" value="2"/>
</dbReference>
<dbReference type="PANTHER" id="PTHR30605">
    <property type="entry name" value="ANHYDRO-N-ACETYLMURAMIC ACID KINASE"/>
    <property type="match status" value="1"/>
</dbReference>
<keyword evidence="1" id="KW-0067">ATP-binding</keyword>
<dbReference type="HAMAP" id="MF_01270">
    <property type="entry name" value="AnhMurNAc_kinase"/>
    <property type="match status" value="1"/>
</dbReference>
<evidence type="ECO:0000313" key="3">
    <source>
        <dbReference type="Proteomes" id="UP000294980"/>
    </source>
</evidence>
<keyword evidence="1 2" id="KW-0418">Kinase</keyword>
<evidence type="ECO:0000256" key="1">
    <source>
        <dbReference type="HAMAP-Rule" id="MF_01270"/>
    </source>
</evidence>
<dbReference type="InterPro" id="IPR005338">
    <property type="entry name" value="Anhydro_N_Ac-Mur_kinase"/>
</dbReference>